<gene>
    <name evidence="1" type="ORF">DHETER_LOCUS14368</name>
</gene>
<evidence type="ECO:0000313" key="1">
    <source>
        <dbReference type="EMBL" id="CAG8746338.1"/>
    </source>
</evidence>
<accession>A0ACA9QDG1</accession>
<proteinExistence type="predicted"/>
<evidence type="ECO:0000313" key="2">
    <source>
        <dbReference type="Proteomes" id="UP000789702"/>
    </source>
</evidence>
<keyword evidence="2" id="KW-1185">Reference proteome</keyword>
<name>A0ACA9QDG1_9GLOM</name>
<comment type="caution">
    <text evidence="1">The sequence shown here is derived from an EMBL/GenBank/DDBJ whole genome shotgun (WGS) entry which is preliminary data.</text>
</comment>
<feature type="non-terminal residue" evidence="1">
    <location>
        <position position="1"/>
    </location>
</feature>
<sequence>KHKNQTLNKNNSSSNLVCTSSELSVTIPTAQEQQTYVEWEDKTPNVAKKFGIT</sequence>
<organism evidence="1 2">
    <name type="scientific">Dentiscutata heterogama</name>
    <dbReference type="NCBI Taxonomy" id="1316150"/>
    <lineage>
        <taxon>Eukaryota</taxon>
        <taxon>Fungi</taxon>
        <taxon>Fungi incertae sedis</taxon>
        <taxon>Mucoromycota</taxon>
        <taxon>Glomeromycotina</taxon>
        <taxon>Glomeromycetes</taxon>
        <taxon>Diversisporales</taxon>
        <taxon>Gigasporaceae</taxon>
        <taxon>Dentiscutata</taxon>
    </lineage>
</organism>
<protein>
    <submittedName>
        <fullName evidence="1">4030_t:CDS:1</fullName>
    </submittedName>
</protein>
<dbReference type="Proteomes" id="UP000789702">
    <property type="component" value="Unassembled WGS sequence"/>
</dbReference>
<reference evidence="1" key="1">
    <citation type="submission" date="2021-06" db="EMBL/GenBank/DDBJ databases">
        <authorList>
            <person name="Kallberg Y."/>
            <person name="Tangrot J."/>
            <person name="Rosling A."/>
        </authorList>
    </citation>
    <scope>NUCLEOTIDE SEQUENCE</scope>
    <source>
        <strain evidence="1">IL203A</strain>
    </source>
</reference>
<dbReference type="EMBL" id="CAJVPU010043764">
    <property type="protein sequence ID" value="CAG8746338.1"/>
    <property type="molecule type" value="Genomic_DNA"/>
</dbReference>